<organism evidence="2 3">
    <name type="scientific">Clarias magur</name>
    <name type="common">Asian catfish</name>
    <name type="synonym">Macropteronotus magur</name>
    <dbReference type="NCBI Taxonomy" id="1594786"/>
    <lineage>
        <taxon>Eukaryota</taxon>
        <taxon>Metazoa</taxon>
        <taxon>Chordata</taxon>
        <taxon>Craniata</taxon>
        <taxon>Vertebrata</taxon>
        <taxon>Euteleostomi</taxon>
        <taxon>Actinopterygii</taxon>
        <taxon>Neopterygii</taxon>
        <taxon>Teleostei</taxon>
        <taxon>Ostariophysi</taxon>
        <taxon>Siluriformes</taxon>
        <taxon>Clariidae</taxon>
        <taxon>Clarias</taxon>
    </lineage>
</organism>
<feature type="non-terminal residue" evidence="2">
    <location>
        <position position="1"/>
    </location>
</feature>
<proteinExistence type="predicted"/>
<evidence type="ECO:0000256" key="1">
    <source>
        <dbReference type="SAM" id="Phobius"/>
    </source>
</evidence>
<evidence type="ECO:0000313" key="2">
    <source>
        <dbReference type="EMBL" id="KAF5895306.1"/>
    </source>
</evidence>
<accession>A0A8J4WYH3</accession>
<keyword evidence="2" id="KW-0675">Receptor</keyword>
<dbReference type="EMBL" id="QNUK01000328">
    <property type="protein sequence ID" value="KAF5895306.1"/>
    <property type="molecule type" value="Genomic_DNA"/>
</dbReference>
<protein>
    <submittedName>
        <fullName evidence="2">Succinate receptor 1-like</fullName>
    </submittedName>
</protein>
<keyword evidence="1" id="KW-0472">Membrane</keyword>
<dbReference type="Proteomes" id="UP000727407">
    <property type="component" value="Unassembled WGS sequence"/>
</dbReference>
<evidence type="ECO:0000313" key="3">
    <source>
        <dbReference type="Proteomes" id="UP000727407"/>
    </source>
</evidence>
<sequence>DFEPISLTVCHDFANLGEARVTLIYTVVLTITGYVMPLVALFLSSQRMVSALVKREEMHGTSYQRP</sequence>
<feature type="transmembrane region" description="Helical" evidence="1">
    <location>
        <begin position="23"/>
        <end position="44"/>
    </location>
</feature>
<keyword evidence="1" id="KW-1133">Transmembrane helix</keyword>
<comment type="caution">
    <text evidence="2">The sequence shown here is derived from an EMBL/GenBank/DDBJ whole genome shotgun (WGS) entry which is preliminary data.</text>
</comment>
<keyword evidence="3" id="KW-1185">Reference proteome</keyword>
<reference evidence="2" key="1">
    <citation type="submission" date="2020-07" db="EMBL/GenBank/DDBJ databases">
        <title>Clarias magur genome sequencing, assembly and annotation.</title>
        <authorList>
            <person name="Kushwaha B."/>
            <person name="Kumar R."/>
            <person name="Das P."/>
            <person name="Joshi C.G."/>
            <person name="Kumar D."/>
            <person name="Nagpure N.S."/>
            <person name="Pandey M."/>
            <person name="Agarwal S."/>
            <person name="Srivastava S."/>
            <person name="Singh M."/>
            <person name="Sahoo L."/>
            <person name="Jayasankar P."/>
            <person name="Meher P.K."/>
            <person name="Koringa P.G."/>
            <person name="Iquebal M.A."/>
            <person name="Das S.P."/>
            <person name="Bit A."/>
            <person name="Patnaik S."/>
            <person name="Patel N."/>
            <person name="Shah T.M."/>
            <person name="Hinsu A."/>
            <person name="Jena J.K."/>
        </authorList>
    </citation>
    <scope>NUCLEOTIDE SEQUENCE</scope>
    <source>
        <strain evidence="2">CIFAMagur01</strain>
        <tissue evidence="2">Testis</tissue>
    </source>
</reference>
<name>A0A8J4WYH3_CLAMG</name>
<dbReference type="AlphaFoldDB" id="A0A8J4WYH3"/>
<feature type="non-terminal residue" evidence="2">
    <location>
        <position position="66"/>
    </location>
</feature>
<gene>
    <name evidence="2" type="primary">Sucnr1</name>
    <name evidence="2" type="ORF">DAT39_014980</name>
</gene>
<keyword evidence="1" id="KW-0812">Transmembrane</keyword>